<name>A0AAV9VBE7_9PEZI</name>
<dbReference type="Proteomes" id="UP001373714">
    <property type="component" value="Unassembled WGS sequence"/>
</dbReference>
<feature type="domain" description="F-box" evidence="1">
    <location>
        <begin position="8"/>
        <end position="48"/>
    </location>
</feature>
<dbReference type="Pfam" id="PF00646">
    <property type="entry name" value="F-box"/>
    <property type="match status" value="1"/>
</dbReference>
<evidence type="ECO:0000313" key="2">
    <source>
        <dbReference type="EMBL" id="KAK6358742.1"/>
    </source>
</evidence>
<keyword evidence="3" id="KW-1185">Reference proteome</keyword>
<organism evidence="2 3">
    <name type="scientific">Orbilia blumenaviensis</name>
    <dbReference type="NCBI Taxonomy" id="1796055"/>
    <lineage>
        <taxon>Eukaryota</taxon>
        <taxon>Fungi</taxon>
        <taxon>Dikarya</taxon>
        <taxon>Ascomycota</taxon>
        <taxon>Pezizomycotina</taxon>
        <taxon>Orbiliomycetes</taxon>
        <taxon>Orbiliales</taxon>
        <taxon>Orbiliaceae</taxon>
        <taxon>Orbilia</taxon>
    </lineage>
</organism>
<evidence type="ECO:0000313" key="3">
    <source>
        <dbReference type="Proteomes" id="UP001373714"/>
    </source>
</evidence>
<dbReference type="InterPro" id="IPR001810">
    <property type="entry name" value="F-box_dom"/>
</dbReference>
<protein>
    <recommendedName>
        <fullName evidence="1">F-box domain-containing protein</fullName>
    </recommendedName>
</protein>
<reference evidence="2 3" key="1">
    <citation type="submission" date="2019-10" db="EMBL/GenBank/DDBJ databases">
        <authorList>
            <person name="Palmer J.M."/>
        </authorList>
    </citation>
    <scope>NUCLEOTIDE SEQUENCE [LARGE SCALE GENOMIC DNA]</scope>
    <source>
        <strain evidence="2 3">TWF730</strain>
    </source>
</reference>
<dbReference type="EMBL" id="JAVHNS010000004">
    <property type="protein sequence ID" value="KAK6358742.1"/>
    <property type="molecule type" value="Genomic_DNA"/>
</dbReference>
<dbReference type="AlphaFoldDB" id="A0AAV9VBE7"/>
<dbReference type="SUPFAM" id="SSF81383">
    <property type="entry name" value="F-box domain"/>
    <property type="match status" value="1"/>
</dbReference>
<dbReference type="InterPro" id="IPR036047">
    <property type="entry name" value="F-box-like_dom_sf"/>
</dbReference>
<gene>
    <name evidence="2" type="ORF">TWF730_008064</name>
</gene>
<accession>A0AAV9VBE7</accession>
<evidence type="ECO:0000259" key="1">
    <source>
        <dbReference type="Pfam" id="PF00646"/>
    </source>
</evidence>
<comment type="caution">
    <text evidence="2">The sequence shown here is derived from an EMBL/GenBank/DDBJ whole genome shotgun (WGS) entry which is preliminary data.</text>
</comment>
<sequence>MADKTATILCLPTELQTQILSYLPYLDQMHCMGITPLWCTILQSESLKAERYYDSIYPKTHRLIFEEYVQIDLHTSKGKIDKVSIWKRPPYFKEQPEYILARIDMNSDEPSLLKERLFGEDFSGLAPKKIRKLKVHPIEVILCIFSPDPVANKVSWTRKWILFERQDVGFESMTIADFLEFLKGVVAASEDLGAESTVVVKFTVTGWKRTRLDVMVSIKDQVA</sequence>
<proteinExistence type="predicted"/>